<dbReference type="EMBL" id="CP058561">
    <property type="protein sequence ID" value="QUH28282.1"/>
    <property type="molecule type" value="Genomic_DNA"/>
</dbReference>
<dbReference type="SUPFAM" id="SSF55729">
    <property type="entry name" value="Acyl-CoA N-acyltransferases (Nat)"/>
    <property type="match status" value="1"/>
</dbReference>
<feature type="domain" description="N-acetyltransferase" evidence="1">
    <location>
        <begin position="14"/>
        <end position="159"/>
    </location>
</feature>
<dbReference type="InterPro" id="IPR051531">
    <property type="entry name" value="N-acetyltransferase"/>
</dbReference>
<dbReference type="Gene3D" id="3.40.630.30">
    <property type="match status" value="1"/>
</dbReference>
<dbReference type="AlphaFoldDB" id="A0A8J8SB24"/>
<dbReference type="GO" id="GO:0016747">
    <property type="term" value="F:acyltransferase activity, transferring groups other than amino-acyl groups"/>
    <property type="evidence" value="ECO:0007669"/>
    <property type="project" value="InterPro"/>
</dbReference>
<dbReference type="KEGG" id="vgu:HYG85_04865"/>
<evidence type="ECO:0000313" key="3">
    <source>
        <dbReference type="Proteomes" id="UP000677305"/>
    </source>
</evidence>
<dbReference type="PROSITE" id="PS51186">
    <property type="entry name" value="GNAT"/>
    <property type="match status" value="1"/>
</dbReference>
<sequence length="162" mass="18807">MTISLKSRTEDHVKIYWDKTQDEEIQKLFPFSIKSLEESLKLYKETLEDGASSYGKVIYCDEKYIGDIWCYCIDETDEKMTMLSIVIFEKDLWGKGIATEATKIFIQDIFNKYKVDKIGAFTYSSNNRSRGLLQKSGFSEIETFVEDGIESVYYELGITQSK</sequence>
<accession>A0A8J8SB24</accession>
<dbReference type="RefSeq" id="WP_212692533.1">
    <property type="nucleotide sequence ID" value="NZ_CP058561.1"/>
</dbReference>
<dbReference type="InterPro" id="IPR000182">
    <property type="entry name" value="GNAT_dom"/>
</dbReference>
<proteinExistence type="predicted"/>
<keyword evidence="3" id="KW-1185">Reference proteome</keyword>
<dbReference type="Proteomes" id="UP000677305">
    <property type="component" value="Chromosome"/>
</dbReference>
<organism evidence="2 3">
    <name type="scientific">Vallitalea guaymasensis</name>
    <dbReference type="NCBI Taxonomy" id="1185412"/>
    <lineage>
        <taxon>Bacteria</taxon>
        <taxon>Bacillati</taxon>
        <taxon>Bacillota</taxon>
        <taxon>Clostridia</taxon>
        <taxon>Lachnospirales</taxon>
        <taxon>Vallitaleaceae</taxon>
        <taxon>Vallitalea</taxon>
    </lineage>
</organism>
<dbReference type="PANTHER" id="PTHR43792">
    <property type="entry name" value="GNAT FAMILY, PUTATIVE (AFU_ORTHOLOGUE AFUA_3G00765)-RELATED-RELATED"/>
    <property type="match status" value="1"/>
</dbReference>
<dbReference type="PANTHER" id="PTHR43792:SF16">
    <property type="entry name" value="N-ACETYLTRANSFERASE DOMAIN-CONTAINING PROTEIN"/>
    <property type="match status" value="1"/>
</dbReference>
<dbReference type="InterPro" id="IPR016181">
    <property type="entry name" value="Acyl_CoA_acyltransferase"/>
</dbReference>
<dbReference type="Pfam" id="PF13302">
    <property type="entry name" value="Acetyltransf_3"/>
    <property type="match status" value="1"/>
</dbReference>
<protein>
    <submittedName>
        <fullName evidence="2">GNAT family N-acetyltransferase</fullName>
    </submittedName>
</protein>
<name>A0A8J8SB24_9FIRM</name>
<gene>
    <name evidence="2" type="ORF">HYG85_04865</name>
</gene>
<reference evidence="2 3" key="1">
    <citation type="submission" date="2020-07" db="EMBL/GenBank/DDBJ databases">
        <title>Vallitalea guaymasensis genome.</title>
        <authorList>
            <person name="Postec A."/>
        </authorList>
    </citation>
    <scope>NUCLEOTIDE SEQUENCE [LARGE SCALE GENOMIC DNA]</scope>
    <source>
        <strain evidence="2 3">Ra1766G1</strain>
    </source>
</reference>
<evidence type="ECO:0000313" key="2">
    <source>
        <dbReference type="EMBL" id="QUH28282.1"/>
    </source>
</evidence>
<evidence type="ECO:0000259" key="1">
    <source>
        <dbReference type="PROSITE" id="PS51186"/>
    </source>
</evidence>